<keyword evidence="1" id="KW-0472">Membrane</keyword>
<evidence type="ECO:0000256" key="1">
    <source>
        <dbReference type="SAM" id="Phobius"/>
    </source>
</evidence>
<dbReference type="Pfam" id="PF10947">
    <property type="entry name" value="DUF2628"/>
    <property type="match status" value="1"/>
</dbReference>
<gene>
    <name evidence="2" type="ORF">FYJ71_07495</name>
</gene>
<keyword evidence="1" id="KW-1133">Transmembrane helix</keyword>
<dbReference type="InterPro" id="IPR024399">
    <property type="entry name" value="DUF2628"/>
</dbReference>
<dbReference type="EMBL" id="VUNE01000004">
    <property type="protein sequence ID" value="MST62810.1"/>
    <property type="molecule type" value="Genomic_DNA"/>
</dbReference>
<organism evidence="2 3">
    <name type="scientific">Peptostreptococcus porci</name>
    <dbReference type="NCBI Taxonomy" id="2652282"/>
    <lineage>
        <taxon>Bacteria</taxon>
        <taxon>Bacillati</taxon>
        <taxon>Bacillota</taxon>
        <taxon>Clostridia</taxon>
        <taxon>Peptostreptococcales</taxon>
        <taxon>Peptostreptococcaceae</taxon>
        <taxon>Peptostreptococcus</taxon>
    </lineage>
</organism>
<feature type="transmembrane region" description="Helical" evidence="1">
    <location>
        <begin position="145"/>
        <end position="165"/>
    </location>
</feature>
<name>A0A6N7X1G7_9FIRM</name>
<sequence length="171" mass="19756">MNNENYYGGNTPTPKSRVREMEDLELFVGKNTQYYAPKFEKYSDTDSKVGWNWVALFFPVMWLCYRKMYAYAVGYFVLTNLILQSEHFIENGIISKLTLIIWLVFPLFANYIYYKFAKKKVETCDGIVNEEERKEKIGALGGTNAWAVVIAIVLSCIIAGIDVYIRFGSTM</sequence>
<dbReference type="AlphaFoldDB" id="A0A6N7X1G7"/>
<accession>A0A6N7X1G7</accession>
<reference evidence="2 3" key="1">
    <citation type="submission" date="2019-08" db="EMBL/GenBank/DDBJ databases">
        <title>In-depth cultivation of the pig gut microbiome towards novel bacterial diversity and tailored functional studies.</title>
        <authorList>
            <person name="Wylensek D."/>
            <person name="Hitch T.C.A."/>
            <person name="Clavel T."/>
        </authorList>
    </citation>
    <scope>NUCLEOTIDE SEQUENCE [LARGE SCALE GENOMIC DNA]</scope>
    <source>
        <strain evidence="2 3">WCA-SAB-591-4A-A</strain>
    </source>
</reference>
<evidence type="ECO:0000313" key="3">
    <source>
        <dbReference type="Proteomes" id="UP000440713"/>
    </source>
</evidence>
<keyword evidence="1" id="KW-0812">Transmembrane</keyword>
<dbReference type="RefSeq" id="WP_154538238.1">
    <property type="nucleotide sequence ID" value="NZ_VUNE01000004.1"/>
</dbReference>
<proteinExistence type="predicted"/>
<keyword evidence="3" id="KW-1185">Reference proteome</keyword>
<feature type="transmembrane region" description="Helical" evidence="1">
    <location>
        <begin position="97"/>
        <end position="114"/>
    </location>
</feature>
<dbReference type="Proteomes" id="UP000440713">
    <property type="component" value="Unassembled WGS sequence"/>
</dbReference>
<evidence type="ECO:0000313" key="2">
    <source>
        <dbReference type="EMBL" id="MST62810.1"/>
    </source>
</evidence>
<protein>
    <submittedName>
        <fullName evidence="2">DUF2628 domain-containing protein</fullName>
    </submittedName>
</protein>
<comment type="caution">
    <text evidence="2">The sequence shown here is derived from an EMBL/GenBank/DDBJ whole genome shotgun (WGS) entry which is preliminary data.</text>
</comment>